<dbReference type="AlphaFoldDB" id="A0A9D9IR44"/>
<accession>A0A9D9IR44</accession>
<dbReference type="GO" id="GO:0009691">
    <property type="term" value="P:cytokinin biosynthetic process"/>
    <property type="evidence" value="ECO:0007669"/>
    <property type="project" value="UniProtKB-UniRule"/>
</dbReference>
<comment type="similarity">
    <text evidence="2 3">Belongs to the LOG family.</text>
</comment>
<dbReference type="InterPro" id="IPR005269">
    <property type="entry name" value="LOG"/>
</dbReference>
<dbReference type="Gene3D" id="3.40.50.450">
    <property type="match status" value="1"/>
</dbReference>
<keyword evidence="3" id="KW-0203">Cytokinin biosynthesis</keyword>
<reference evidence="4" key="2">
    <citation type="journal article" date="2021" name="PeerJ">
        <title>Extensive microbial diversity within the chicken gut microbiome revealed by metagenomics and culture.</title>
        <authorList>
            <person name="Gilroy R."/>
            <person name="Ravi A."/>
            <person name="Getino M."/>
            <person name="Pursley I."/>
            <person name="Horton D.L."/>
            <person name="Alikhan N.F."/>
            <person name="Baker D."/>
            <person name="Gharbi K."/>
            <person name="Hall N."/>
            <person name="Watson M."/>
            <person name="Adriaenssens E.M."/>
            <person name="Foster-Nyarko E."/>
            <person name="Jarju S."/>
            <person name="Secka A."/>
            <person name="Antonio M."/>
            <person name="Oren A."/>
            <person name="Chaudhuri R.R."/>
            <person name="La Ragione R."/>
            <person name="Hildebrand F."/>
            <person name="Pallen M.J."/>
        </authorList>
    </citation>
    <scope>NUCLEOTIDE SEQUENCE</scope>
    <source>
        <strain evidence="4">6919</strain>
    </source>
</reference>
<comment type="caution">
    <text evidence="4">The sequence shown here is derived from an EMBL/GenBank/DDBJ whole genome shotgun (WGS) entry which is preliminary data.</text>
</comment>
<dbReference type="InterPro" id="IPR031100">
    <property type="entry name" value="LOG_fam"/>
</dbReference>
<keyword evidence="3" id="KW-0378">Hydrolase</keyword>
<sequence length="194" mass="21393">MNAQKNICIYCASSKHIAKEYYYAASRLGQLLAKSGMACVCGAGREGLMGTLADSVLANGGSVTGVIPEFMVDNGWCHQSLTRTIVTPDIHSRKRRMAEMSDAAVALPGGCGTLEELLEIITWKQLGLYEKPVIILNTGGYYDPLLQMLSNAAKEHFMKESHLRLWHMAATPEDVMEILLSENEESPVESKYYD</sequence>
<proteinExistence type="inferred from homology"/>
<dbReference type="GO" id="GO:0005829">
    <property type="term" value="C:cytosol"/>
    <property type="evidence" value="ECO:0007669"/>
    <property type="project" value="TreeGrafter"/>
</dbReference>
<reference evidence="4" key="1">
    <citation type="submission" date="2020-10" db="EMBL/GenBank/DDBJ databases">
        <authorList>
            <person name="Gilroy R."/>
        </authorList>
    </citation>
    <scope>NUCLEOTIDE SEQUENCE</scope>
    <source>
        <strain evidence="4">6919</strain>
    </source>
</reference>
<evidence type="ECO:0000256" key="3">
    <source>
        <dbReference type="RuleBase" id="RU363015"/>
    </source>
</evidence>
<gene>
    <name evidence="4" type="ORF">IAB88_07570</name>
</gene>
<evidence type="ECO:0000256" key="1">
    <source>
        <dbReference type="ARBA" id="ARBA00000274"/>
    </source>
</evidence>
<dbReference type="PANTHER" id="PTHR31223:SF70">
    <property type="entry name" value="LOG FAMILY PROTEIN YJL055W"/>
    <property type="match status" value="1"/>
</dbReference>
<dbReference type="SUPFAM" id="SSF102405">
    <property type="entry name" value="MCP/YpsA-like"/>
    <property type="match status" value="1"/>
</dbReference>
<dbReference type="NCBIfam" id="TIGR00730">
    <property type="entry name" value="Rossman fold protein, TIGR00730 family"/>
    <property type="match status" value="1"/>
</dbReference>
<comment type="catalytic activity">
    <reaction evidence="1">
        <text>AMP + H2O = D-ribose 5-phosphate + adenine</text>
        <dbReference type="Rhea" id="RHEA:20129"/>
        <dbReference type="ChEBI" id="CHEBI:15377"/>
        <dbReference type="ChEBI" id="CHEBI:16708"/>
        <dbReference type="ChEBI" id="CHEBI:78346"/>
        <dbReference type="ChEBI" id="CHEBI:456215"/>
        <dbReference type="EC" id="3.2.2.4"/>
    </reaction>
</comment>
<dbReference type="PANTHER" id="PTHR31223">
    <property type="entry name" value="LOG FAMILY PROTEIN YJL055W"/>
    <property type="match status" value="1"/>
</dbReference>
<dbReference type="EMBL" id="JADIMC010000086">
    <property type="protein sequence ID" value="MBO8476835.1"/>
    <property type="molecule type" value="Genomic_DNA"/>
</dbReference>
<dbReference type="Proteomes" id="UP000823598">
    <property type="component" value="Unassembled WGS sequence"/>
</dbReference>
<organism evidence="4 5">
    <name type="scientific">Candidatus Limisoma faecipullorum</name>
    <dbReference type="NCBI Taxonomy" id="2840854"/>
    <lineage>
        <taxon>Bacteria</taxon>
        <taxon>Pseudomonadati</taxon>
        <taxon>Bacteroidota</taxon>
        <taxon>Bacteroidia</taxon>
        <taxon>Bacteroidales</taxon>
        <taxon>Candidatus Limisoma</taxon>
    </lineage>
</organism>
<evidence type="ECO:0000313" key="4">
    <source>
        <dbReference type="EMBL" id="MBO8476835.1"/>
    </source>
</evidence>
<dbReference type="Pfam" id="PF03641">
    <property type="entry name" value="Lysine_decarbox"/>
    <property type="match status" value="1"/>
</dbReference>
<protein>
    <recommendedName>
        <fullName evidence="3">Cytokinin riboside 5'-monophosphate phosphoribohydrolase</fullName>
        <ecNumber evidence="3">3.2.2.n1</ecNumber>
    </recommendedName>
</protein>
<evidence type="ECO:0000256" key="2">
    <source>
        <dbReference type="ARBA" id="ARBA00006763"/>
    </source>
</evidence>
<evidence type="ECO:0000313" key="5">
    <source>
        <dbReference type="Proteomes" id="UP000823598"/>
    </source>
</evidence>
<dbReference type="EC" id="3.2.2.n1" evidence="3"/>
<name>A0A9D9IR44_9BACT</name>
<dbReference type="GO" id="GO:0008714">
    <property type="term" value="F:AMP nucleosidase activity"/>
    <property type="evidence" value="ECO:0007669"/>
    <property type="project" value="UniProtKB-EC"/>
</dbReference>